<evidence type="ECO:0000313" key="2">
    <source>
        <dbReference type="EMBL" id="KQC85475.1"/>
    </source>
</evidence>
<name>A0AAW3JSW5_9FIRM</name>
<comment type="caution">
    <text evidence="2">The sequence shown here is derived from an EMBL/GenBank/DDBJ whole genome shotgun (WGS) entry which is preliminary data.</text>
</comment>
<protein>
    <recommendedName>
        <fullName evidence="1">PIN domain-containing protein</fullName>
    </recommendedName>
</protein>
<dbReference type="Pfam" id="PF01850">
    <property type="entry name" value="PIN"/>
    <property type="match status" value="1"/>
</dbReference>
<dbReference type="SUPFAM" id="SSF88723">
    <property type="entry name" value="PIN domain-like"/>
    <property type="match status" value="1"/>
</dbReference>
<dbReference type="Proteomes" id="UP000050833">
    <property type="component" value="Unassembled WGS sequence"/>
</dbReference>
<feature type="domain" description="PIN" evidence="1">
    <location>
        <begin position="20"/>
        <end position="166"/>
    </location>
</feature>
<accession>A0AAW3JSW5</accession>
<organism evidence="2 3">
    <name type="scientific">Butyribacter intestini</name>
    <dbReference type="NCBI Taxonomy" id="1703332"/>
    <lineage>
        <taxon>Bacteria</taxon>
        <taxon>Bacillati</taxon>
        <taxon>Bacillota</taxon>
        <taxon>Clostridia</taxon>
        <taxon>Lachnospirales</taxon>
        <taxon>Lachnospiraceae</taxon>
        <taxon>Butyribacter</taxon>
    </lineage>
</organism>
<dbReference type="Gene3D" id="3.40.50.1010">
    <property type="entry name" value="5'-nuclease"/>
    <property type="match status" value="1"/>
</dbReference>
<keyword evidence="3" id="KW-1185">Reference proteome</keyword>
<evidence type="ECO:0000313" key="3">
    <source>
        <dbReference type="Proteomes" id="UP000050833"/>
    </source>
</evidence>
<dbReference type="EMBL" id="LLKB01000005">
    <property type="protein sequence ID" value="KQC85475.1"/>
    <property type="molecule type" value="Genomic_DNA"/>
</dbReference>
<proteinExistence type="predicted"/>
<dbReference type="InterPro" id="IPR029060">
    <property type="entry name" value="PIN-like_dom_sf"/>
</dbReference>
<evidence type="ECO:0000259" key="1">
    <source>
        <dbReference type="Pfam" id="PF01850"/>
    </source>
</evidence>
<dbReference type="AlphaFoldDB" id="A0AAW3JSW5"/>
<dbReference type="InterPro" id="IPR002716">
    <property type="entry name" value="PIN_dom"/>
</dbReference>
<reference evidence="2 3" key="1">
    <citation type="submission" date="2015-10" db="EMBL/GenBank/DDBJ databases">
        <title>Butyribacter intestini gen. nov., sp. nov., a butyric acid-producing bacterium of the family Lachnospiraceae isolated from the human faeces.</title>
        <authorList>
            <person name="Zou Y."/>
            <person name="Xue W."/>
            <person name="Luo G."/>
            <person name="Lv M."/>
        </authorList>
    </citation>
    <scope>NUCLEOTIDE SEQUENCE [LARGE SCALE GENOMIC DNA]</scope>
    <source>
        <strain evidence="2 3">TF01-11</strain>
    </source>
</reference>
<gene>
    <name evidence="2" type="ORF">APZ18_12415</name>
</gene>
<sequence length="185" mass="21814">MKNKNKLLISSYVPVAEDKVIFDTNVLINIFYPINFSKKTNQYEKLYVKLLEKSVKIFLSSIQISEFINRCIRFRFATYCDGRNLDFKKQYRNTDDYREHMEGILDIINTDIIDNFSFIDDGFSTMNYDNIFKYGFSYDFNDALISEIAKRENAYLITHDSDFLNYGTDLKIITANEGLLKFGQH</sequence>
<dbReference type="CDD" id="cd09854">
    <property type="entry name" value="PIN_VapC-like"/>
    <property type="match status" value="1"/>
</dbReference>
<dbReference type="RefSeq" id="WP_022014631.1">
    <property type="nucleotide sequence ID" value="NZ_DBGBRS010000159.1"/>
</dbReference>